<dbReference type="PROSITE" id="PS51257">
    <property type="entry name" value="PROKAR_LIPOPROTEIN"/>
    <property type="match status" value="1"/>
</dbReference>
<keyword evidence="1" id="KW-0732">Signal</keyword>
<evidence type="ECO:0000313" key="2">
    <source>
        <dbReference type="EMBL" id="MXO67821.1"/>
    </source>
</evidence>
<accession>A0ABW9UV34</accession>
<proteinExistence type="predicted"/>
<evidence type="ECO:0000313" key="3">
    <source>
        <dbReference type="Proteomes" id="UP000444401"/>
    </source>
</evidence>
<organism evidence="2 3">
    <name type="scientific">Pelagerythrobacter marinus</name>
    <dbReference type="NCBI Taxonomy" id="538382"/>
    <lineage>
        <taxon>Bacteria</taxon>
        <taxon>Pseudomonadati</taxon>
        <taxon>Pseudomonadota</taxon>
        <taxon>Alphaproteobacteria</taxon>
        <taxon>Sphingomonadales</taxon>
        <taxon>Erythrobacteraceae</taxon>
        <taxon>Pelagerythrobacter</taxon>
    </lineage>
</organism>
<dbReference type="EMBL" id="WTYO01000001">
    <property type="protein sequence ID" value="MXO67821.1"/>
    <property type="molecule type" value="Genomic_DNA"/>
</dbReference>
<keyword evidence="3" id="KW-1185">Reference proteome</keyword>
<comment type="caution">
    <text evidence="2">The sequence shown here is derived from an EMBL/GenBank/DDBJ whole genome shotgun (WGS) entry which is preliminary data.</text>
</comment>
<evidence type="ECO:0000256" key="1">
    <source>
        <dbReference type="SAM" id="SignalP"/>
    </source>
</evidence>
<dbReference type="InterPro" id="IPR032710">
    <property type="entry name" value="NTF2-like_dom_sf"/>
</dbReference>
<feature type="signal peptide" evidence="1">
    <location>
        <begin position="1"/>
        <end position="24"/>
    </location>
</feature>
<dbReference type="Proteomes" id="UP000444401">
    <property type="component" value="Unassembled WGS sequence"/>
</dbReference>
<protein>
    <recommendedName>
        <fullName evidence="4">SH3 domain-containing protein</fullName>
    </recommendedName>
</protein>
<evidence type="ECO:0008006" key="4">
    <source>
        <dbReference type="Google" id="ProtNLM"/>
    </source>
</evidence>
<reference evidence="2 3" key="1">
    <citation type="submission" date="2019-12" db="EMBL/GenBank/DDBJ databases">
        <title>Genomic-based taxomic classification of the family Erythrobacteraceae.</title>
        <authorList>
            <person name="Xu L."/>
        </authorList>
    </citation>
    <scope>NUCLEOTIDE SEQUENCE [LARGE SCALE GENOMIC DNA]</scope>
    <source>
        <strain evidence="2 3">H32</strain>
    </source>
</reference>
<name>A0ABW9UV34_9SPHN</name>
<sequence length="246" mass="26028">MTGKSATMRHLAILTLLPVSLALAGCGEGRAPSEQLRDATEKLVEEAAGQPAPSLASGPYAPRDECADLPGAADFRRDLAAAIAARDVDAMLALAAPDVKLDFGGGAGRAQLRRELEAPGGALWAELETLLSLGCAAEGQASMTMPWYFAQPIDGVDPMMGMIVTGEDVPLRMAAQERAERLCALSWEAVEVVESYVPEAPFQHVETADGVRGYIASERLRSLIDYRLIASSRDGTWSITSLVAGD</sequence>
<dbReference type="SUPFAM" id="SSF54427">
    <property type="entry name" value="NTF2-like"/>
    <property type="match status" value="1"/>
</dbReference>
<gene>
    <name evidence="2" type="ORF">GRI72_03105</name>
</gene>
<feature type="chain" id="PRO_5047189458" description="SH3 domain-containing protein" evidence="1">
    <location>
        <begin position="25"/>
        <end position="246"/>
    </location>
</feature>